<proteinExistence type="predicted"/>
<organism evidence="1 2">
    <name type="scientific">Pararge aegeria aegeria</name>
    <dbReference type="NCBI Taxonomy" id="348720"/>
    <lineage>
        <taxon>Eukaryota</taxon>
        <taxon>Metazoa</taxon>
        <taxon>Ecdysozoa</taxon>
        <taxon>Arthropoda</taxon>
        <taxon>Hexapoda</taxon>
        <taxon>Insecta</taxon>
        <taxon>Pterygota</taxon>
        <taxon>Neoptera</taxon>
        <taxon>Endopterygota</taxon>
        <taxon>Lepidoptera</taxon>
        <taxon>Glossata</taxon>
        <taxon>Ditrysia</taxon>
        <taxon>Papilionoidea</taxon>
        <taxon>Nymphalidae</taxon>
        <taxon>Satyrinae</taxon>
        <taxon>Satyrini</taxon>
        <taxon>Parargina</taxon>
        <taxon>Pararge</taxon>
    </lineage>
</organism>
<evidence type="ECO:0000313" key="1">
    <source>
        <dbReference type="EMBL" id="CAH2255081.1"/>
    </source>
</evidence>
<dbReference type="OrthoDB" id="1191041at2759"/>
<reference evidence="1" key="1">
    <citation type="submission" date="2022-03" db="EMBL/GenBank/DDBJ databases">
        <authorList>
            <person name="Lindestad O."/>
        </authorList>
    </citation>
    <scope>NUCLEOTIDE SEQUENCE</scope>
</reference>
<comment type="caution">
    <text evidence="1">The sequence shown here is derived from an EMBL/GenBank/DDBJ whole genome shotgun (WGS) entry which is preliminary data.</text>
</comment>
<keyword evidence="2" id="KW-1185">Reference proteome</keyword>
<accession>A0A8S4SAP4</accession>
<evidence type="ECO:0000313" key="2">
    <source>
        <dbReference type="Proteomes" id="UP000838756"/>
    </source>
</evidence>
<dbReference type="AlphaFoldDB" id="A0A8S4SAP4"/>
<dbReference type="EMBL" id="CAKXAJ010026089">
    <property type="protein sequence ID" value="CAH2255081.1"/>
    <property type="molecule type" value="Genomic_DNA"/>
</dbReference>
<gene>
    <name evidence="1" type="primary">jg7228</name>
    <name evidence="1" type="ORF">PAEG_LOCUS22749</name>
</gene>
<name>A0A8S4SAP4_9NEOP</name>
<sequence>MQKVGKNLELKCFSRSRKYEFALEEVEGFRYRSRDAWRAVTRVAVREARLKEIKQELLNCKKLQKVGKNLELKCFSRSRKYEFALEEVEGFRYRSRDAWRAVTRVAVREARLKEIKQELLNCKKLQVRLPVISSL</sequence>
<dbReference type="Proteomes" id="UP000838756">
    <property type="component" value="Unassembled WGS sequence"/>
</dbReference>
<protein>
    <submittedName>
        <fullName evidence="1">Jg7228 protein</fullName>
    </submittedName>
</protein>